<dbReference type="eggNOG" id="KOG4157">
    <property type="taxonomic scope" value="Eukaryota"/>
</dbReference>
<protein>
    <recommendedName>
        <fullName evidence="3">DUF1996 domain-containing protein</fullName>
    </recommendedName>
</protein>
<dbReference type="InterPro" id="IPR018535">
    <property type="entry name" value="DUF1996"/>
</dbReference>
<feature type="chain" id="PRO_5004732043" description="DUF1996 domain-containing protein" evidence="2">
    <location>
        <begin position="30"/>
        <end position="526"/>
    </location>
</feature>
<evidence type="ECO:0000313" key="4">
    <source>
        <dbReference type="EMBL" id="EST07270.1"/>
    </source>
</evidence>
<evidence type="ECO:0000313" key="5">
    <source>
        <dbReference type="Proteomes" id="UP000019377"/>
    </source>
</evidence>
<dbReference type="HOGENOM" id="CLU_014722_7_0_1"/>
<feature type="signal peptide" evidence="2">
    <location>
        <begin position="1"/>
        <end position="29"/>
    </location>
</feature>
<feature type="compositionally biased region" description="Polar residues" evidence="1">
    <location>
        <begin position="424"/>
        <end position="444"/>
    </location>
</feature>
<feature type="region of interest" description="Disordered" evidence="1">
    <location>
        <begin position="357"/>
        <end position="467"/>
    </location>
</feature>
<dbReference type="GeneID" id="27419170"/>
<organism evidence="4 5">
    <name type="scientific">Kalmanozyma brasiliensis (strain GHG001)</name>
    <name type="common">Yeast</name>
    <name type="synonym">Pseudozyma brasiliensis</name>
    <dbReference type="NCBI Taxonomy" id="1365824"/>
    <lineage>
        <taxon>Eukaryota</taxon>
        <taxon>Fungi</taxon>
        <taxon>Dikarya</taxon>
        <taxon>Basidiomycota</taxon>
        <taxon>Ustilaginomycotina</taxon>
        <taxon>Ustilaginomycetes</taxon>
        <taxon>Ustilaginales</taxon>
        <taxon>Ustilaginaceae</taxon>
        <taxon>Kalmanozyma</taxon>
    </lineage>
</organism>
<accession>V5EQ60</accession>
<gene>
    <name evidence="4" type="ORF">PSEUBRA_SCAF21g03488</name>
</gene>
<evidence type="ECO:0000256" key="2">
    <source>
        <dbReference type="SAM" id="SignalP"/>
    </source>
</evidence>
<dbReference type="RefSeq" id="XP_016292259.1">
    <property type="nucleotide sequence ID" value="XM_016436532.1"/>
</dbReference>
<dbReference type="STRING" id="1365824.V5EQ60"/>
<name>V5EQ60_KALBG</name>
<dbReference type="Proteomes" id="UP000019377">
    <property type="component" value="Unassembled WGS sequence"/>
</dbReference>
<dbReference type="AlphaFoldDB" id="V5EQ60"/>
<dbReference type="EMBL" id="KI545864">
    <property type="protein sequence ID" value="EST07270.1"/>
    <property type="molecule type" value="Genomic_DNA"/>
</dbReference>
<keyword evidence="5" id="KW-1185">Reference proteome</keyword>
<sequence length="526" mass="55839">MTVRSTLFWSLVVAFFAFFASVEVEATLANPVMWILSQKSLKQARVDPIVSPGRASSHTHQFVGANGISQDTTTAQALESASSCTTSNLRADMSAYWTPSLYTYNNATNTFTPNQLSFVNTYYLMRGNVQITAFPKGLQMLGGNAMRRGPGPTKQADNTASFVCLNYKDGSSQTQTIPDRPCPQGLRAQILFPSCWNGKDLTSSPTDQTHIVYPMGDNADNGQCPSTHPVRLPTLFYEFIYDVSNTDNSGNSKWVLANGDAMGYSMHGDFLAAWNETILQNAIDQCSGNLFGDLASCPPLNSTLDRAGSSKCNAASSEAVYPQSISSLPGCNMIWNGPNAGKGLTAGCDPSKVMLKPDNWTGSSNSSSSSVAAPANPTSTSSSVATPSSSTSSRATTTSARSSSTSTSTRTTSTAAQPAATCVCPSSGTASTQQKATTNSQSKHTAPKRSNKKPAKKQNKPRSLHREVDAVRRDARIVLQSIVERFTVALNGTGSATERLADAQHQLTILDAALADYGIVATTTTA</sequence>
<evidence type="ECO:0000256" key="1">
    <source>
        <dbReference type="SAM" id="MobiDB-lite"/>
    </source>
</evidence>
<dbReference type="OMA" id="GVRWGCH"/>
<dbReference type="PANTHER" id="PTHR43662:SF3">
    <property type="entry name" value="DOMAIN PROTEIN, PUTATIVE (AFU_ORTHOLOGUE AFUA_6G11970)-RELATED"/>
    <property type="match status" value="1"/>
</dbReference>
<keyword evidence="2" id="KW-0732">Signal</keyword>
<proteinExistence type="predicted"/>
<dbReference type="Pfam" id="PF09362">
    <property type="entry name" value="DUF1996"/>
    <property type="match status" value="1"/>
</dbReference>
<reference evidence="5" key="1">
    <citation type="journal article" date="2013" name="Genome Announc.">
        <title>Draft genome sequence of Pseudozyma brasiliensis sp. nov. strain GHG001, a high producer of endo-1,4-xylanase isolated from an insect pest of sugarcane.</title>
        <authorList>
            <person name="Oliveira J.V.D.C."/>
            <person name="dos Santos R.A.C."/>
            <person name="Borges T.A."/>
            <person name="Riano-Pachon D.M."/>
            <person name="Goldman G.H."/>
        </authorList>
    </citation>
    <scope>NUCLEOTIDE SEQUENCE [LARGE SCALE GENOMIC DNA]</scope>
    <source>
        <strain evidence="5">GHG001</strain>
    </source>
</reference>
<dbReference type="OrthoDB" id="74764at2759"/>
<feature type="compositionally biased region" description="Low complexity" evidence="1">
    <location>
        <begin position="363"/>
        <end position="421"/>
    </location>
</feature>
<feature type="compositionally biased region" description="Basic residues" evidence="1">
    <location>
        <begin position="445"/>
        <end position="463"/>
    </location>
</feature>
<dbReference type="PANTHER" id="PTHR43662">
    <property type="match status" value="1"/>
</dbReference>
<feature type="domain" description="DUF1996" evidence="3">
    <location>
        <begin position="47"/>
        <end position="274"/>
    </location>
</feature>
<evidence type="ECO:0000259" key="3">
    <source>
        <dbReference type="Pfam" id="PF09362"/>
    </source>
</evidence>